<dbReference type="RefSeq" id="WP_121900880.1">
    <property type="nucleotide sequence ID" value="NZ_REFW01000001.1"/>
</dbReference>
<comment type="caution">
    <text evidence="3">The sequence shown here is derived from an EMBL/GenBank/DDBJ whole genome shotgun (WGS) entry which is preliminary data.</text>
</comment>
<dbReference type="OrthoDB" id="974105at2"/>
<keyword evidence="1" id="KW-1133">Transmembrane helix</keyword>
<dbReference type="SUPFAM" id="SSF52540">
    <property type="entry name" value="P-loop containing nucleoside triphosphate hydrolases"/>
    <property type="match status" value="2"/>
</dbReference>
<dbReference type="AlphaFoldDB" id="A0A3M0GC32"/>
<keyword evidence="4" id="KW-1185">Reference proteome</keyword>
<dbReference type="PANTHER" id="PTHR42698">
    <property type="entry name" value="GTPASE ERA"/>
    <property type="match status" value="1"/>
</dbReference>
<organism evidence="3 4">
    <name type="scientific">Tessaracoccus antarcticus</name>
    <dbReference type="NCBI Taxonomy" id="2479848"/>
    <lineage>
        <taxon>Bacteria</taxon>
        <taxon>Bacillati</taxon>
        <taxon>Actinomycetota</taxon>
        <taxon>Actinomycetes</taxon>
        <taxon>Propionibacteriales</taxon>
        <taxon>Propionibacteriaceae</taxon>
        <taxon>Tessaracoccus</taxon>
    </lineage>
</organism>
<sequence>MQPLAERLALVDKLLLQAAGRLPEEVEARARRVVAHAGQRMSFGPQTVVALAGATGSGKSSLFNALAGQDLAEVAARRPTTSQTRAVAFAPSDVALLDWLGIQRRNEVPPPLDGFRDLVLLDLPDHDSTEAAHRQEVDKMVPVVDQFIWVLDPQKYADAAVHERYLRPLARHRDVITVVLNQADRLSPEELRSCLADLRRLLADDGLAGVTVLATSARTGSGLEDLRRRLAALATAKTAAAARLSADVDVLASELAAAVSGPAVASPSKRSVASLEDSLAESAGVPYVVDAVRTSMLHRGSLATGWPLVKWLGRFKPDPLRRLRIGSGARHAQLEADVAPRSSLQNRGSIADARLRTGLRTLATELSDGLPQHWQVAIHDAVHGSVPTLPDTLDRAVVTADLHTDSQPLWWQVLKFLQWLLIAAVVVGLGWLTADVALAYFQLPRLPRVMIRDIPFPLPTLLVGGGLLVGLLLSIGSRVVVGLGARSKARRARAILRRRIAEVAQLEVVQPARAELDRLSDARRIVDKLA</sequence>
<dbReference type="PANTHER" id="PTHR42698:SF1">
    <property type="entry name" value="GTPASE ERA, MITOCHONDRIAL"/>
    <property type="match status" value="1"/>
</dbReference>
<dbReference type="GO" id="GO:0005525">
    <property type="term" value="F:GTP binding"/>
    <property type="evidence" value="ECO:0007669"/>
    <property type="project" value="InterPro"/>
</dbReference>
<dbReference type="Gene3D" id="3.40.50.300">
    <property type="entry name" value="P-loop containing nucleotide triphosphate hydrolases"/>
    <property type="match status" value="1"/>
</dbReference>
<accession>A0A3M0GC32</accession>
<evidence type="ECO:0000259" key="2">
    <source>
        <dbReference type="Pfam" id="PF01926"/>
    </source>
</evidence>
<keyword evidence="1" id="KW-0472">Membrane</keyword>
<feature type="transmembrane region" description="Helical" evidence="1">
    <location>
        <begin position="461"/>
        <end position="481"/>
    </location>
</feature>
<dbReference type="InterPro" id="IPR027417">
    <property type="entry name" value="P-loop_NTPase"/>
</dbReference>
<evidence type="ECO:0000313" key="4">
    <source>
        <dbReference type="Proteomes" id="UP000275256"/>
    </source>
</evidence>
<proteinExistence type="predicted"/>
<dbReference type="GO" id="GO:0005829">
    <property type="term" value="C:cytosol"/>
    <property type="evidence" value="ECO:0007669"/>
    <property type="project" value="TreeGrafter"/>
</dbReference>
<dbReference type="EMBL" id="REFW01000001">
    <property type="protein sequence ID" value="RMB62330.1"/>
    <property type="molecule type" value="Genomic_DNA"/>
</dbReference>
<dbReference type="InterPro" id="IPR005662">
    <property type="entry name" value="GTPase_Era-like"/>
</dbReference>
<dbReference type="Pfam" id="PF01926">
    <property type="entry name" value="MMR_HSR1"/>
    <property type="match status" value="1"/>
</dbReference>
<evidence type="ECO:0000256" key="1">
    <source>
        <dbReference type="SAM" id="Phobius"/>
    </source>
</evidence>
<dbReference type="Proteomes" id="UP000275256">
    <property type="component" value="Unassembled WGS sequence"/>
</dbReference>
<evidence type="ECO:0000313" key="3">
    <source>
        <dbReference type="EMBL" id="RMB62330.1"/>
    </source>
</evidence>
<feature type="transmembrane region" description="Helical" evidence="1">
    <location>
        <begin position="419"/>
        <end position="441"/>
    </location>
</feature>
<protein>
    <submittedName>
        <fullName evidence="3">ABC transporter</fullName>
    </submittedName>
</protein>
<keyword evidence="1" id="KW-0812">Transmembrane</keyword>
<name>A0A3M0GC32_9ACTN</name>
<dbReference type="GO" id="GO:0019843">
    <property type="term" value="F:rRNA binding"/>
    <property type="evidence" value="ECO:0007669"/>
    <property type="project" value="TreeGrafter"/>
</dbReference>
<feature type="domain" description="G" evidence="2">
    <location>
        <begin position="49"/>
        <end position="180"/>
    </location>
</feature>
<reference evidence="3 4" key="1">
    <citation type="submission" date="2018-10" db="EMBL/GenBank/DDBJ databases">
        <title>Tessaracoccus antarcticuss sp. nov., isolated from sediment.</title>
        <authorList>
            <person name="Zhou L.Y."/>
            <person name="Du Z.J."/>
        </authorList>
    </citation>
    <scope>NUCLEOTIDE SEQUENCE [LARGE SCALE GENOMIC DNA]</scope>
    <source>
        <strain evidence="3 4">JDX10</strain>
    </source>
</reference>
<dbReference type="InterPro" id="IPR006073">
    <property type="entry name" value="GTP-bd"/>
</dbReference>
<dbReference type="GO" id="GO:0043024">
    <property type="term" value="F:ribosomal small subunit binding"/>
    <property type="evidence" value="ECO:0007669"/>
    <property type="project" value="TreeGrafter"/>
</dbReference>
<dbReference type="GO" id="GO:0000028">
    <property type="term" value="P:ribosomal small subunit assembly"/>
    <property type="evidence" value="ECO:0007669"/>
    <property type="project" value="TreeGrafter"/>
</dbReference>
<gene>
    <name evidence="3" type="ORF">EAX62_07195</name>
</gene>